<comment type="caution">
    <text evidence="1">The sequence shown here is derived from an EMBL/GenBank/DDBJ whole genome shotgun (WGS) entry which is preliminary data.</text>
</comment>
<name>A0AAV3ZXJ3_9GAST</name>
<gene>
    <name evidence="1" type="ORF">PoB_002577100</name>
</gene>
<dbReference type="EMBL" id="BLXT01002986">
    <property type="protein sequence ID" value="GFN99265.1"/>
    <property type="molecule type" value="Genomic_DNA"/>
</dbReference>
<dbReference type="Proteomes" id="UP000735302">
    <property type="component" value="Unassembled WGS sequence"/>
</dbReference>
<protein>
    <submittedName>
        <fullName evidence="1">Uncharacterized protein</fullName>
    </submittedName>
</protein>
<accession>A0AAV3ZXJ3</accession>
<evidence type="ECO:0000313" key="2">
    <source>
        <dbReference type="Proteomes" id="UP000735302"/>
    </source>
</evidence>
<dbReference type="AlphaFoldDB" id="A0AAV3ZXJ3"/>
<keyword evidence="2" id="KW-1185">Reference proteome</keyword>
<organism evidence="1 2">
    <name type="scientific">Plakobranchus ocellatus</name>
    <dbReference type="NCBI Taxonomy" id="259542"/>
    <lineage>
        <taxon>Eukaryota</taxon>
        <taxon>Metazoa</taxon>
        <taxon>Spiralia</taxon>
        <taxon>Lophotrochozoa</taxon>
        <taxon>Mollusca</taxon>
        <taxon>Gastropoda</taxon>
        <taxon>Heterobranchia</taxon>
        <taxon>Euthyneura</taxon>
        <taxon>Panpulmonata</taxon>
        <taxon>Sacoglossa</taxon>
        <taxon>Placobranchoidea</taxon>
        <taxon>Plakobranchidae</taxon>
        <taxon>Plakobranchus</taxon>
    </lineage>
</organism>
<sequence>MLRDPRCCVVKADLATYLSWSGTGQASRLADVDSSRLFFHRFPAKSHLVSHIRGPQSAVSVKDQRGCHQDARSCRRTTGSQCGKGAGPRRFTFYELFLVVTRSRVGGARAISAGFSVLILS</sequence>
<evidence type="ECO:0000313" key="1">
    <source>
        <dbReference type="EMBL" id="GFN99265.1"/>
    </source>
</evidence>
<proteinExistence type="predicted"/>
<reference evidence="1 2" key="1">
    <citation type="journal article" date="2021" name="Elife">
        <title>Chloroplast acquisition without the gene transfer in kleptoplastic sea slugs, Plakobranchus ocellatus.</title>
        <authorList>
            <person name="Maeda T."/>
            <person name="Takahashi S."/>
            <person name="Yoshida T."/>
            <person name="Shimamura S."/>
            <person name="Takaki Y."/>
            <person name="Nagai Y."/>
            <person name="Toyoda A."/>
            <person name="Suzuki Y."/>
            <person name="Arimoto A."/>
            <person name="Ishii H."/>
            <person name="Satoh N."/>
            <person name="Nishiyama T."/>
            <person name="Hasebe M."/>
            <person name="Maruyama T."/>
            <person name="Minagawa J."/>
            <person name="Obokata J."/>
            <person name="Shigenobu S."/>
        </authorList>
    </citation>
    <scope>NUCLEOTIDE SEQUENCE [LARGE SCALE GENOMIC DNA]</scope>
</reference>